<feature type="domain" description="Mur ligase central" evidence="10">
    <location>
        <begin position="119"/>
        <end position="305"/>
    </location>
</feature>
<comment type="function">
    <text evidence="7 8">Cell wall formation. Catalyzes the addition of glutamate to the nucleotide precursor UDP-N-acetylmuramoyl-L-alanine (UMA).</text>
</comment>
<sequence length="476" mass="51821">MHNTSFDTQYQDKAVAVIGFGVTGQACVKFMLARGANVTLFDSKYDDLLDKQIDDPLLVQVKLARFDESSEFEGFHLVLVSPGVNTQKNAIQRAIKLGLPLVSDIELFARHNTTPTIGITGSNGKSTVVDMLNTGLSKEGLKVAVGGNFGNSVLELLDEQYDVIVLELSSFQLELTFSLKLSVAAILNVSEDHIDRHGDLLSYARAKQGIYKHADVCIFNRDDVLTAIPPEALPESKSQGVDDSRSQRLFSFGKTAPLACSQAVELAIFENAEGLYINNAKILKYEAIAHLAKHNVLNLQVALLCAKAILKDDNAFKKCTMSLMTYRGLAHRFSLVRQTTLANGMQTQWINDSKATNPGAAIAAINCINENDNLVLLVGGDSKGTDLSELKSLISSRVNLLLSMGKDARRFAGCCANTEFVASMESAVNAAKQYVETCTTNSVVLLSPACASMDMFKNYQHRGEVFEQAVNAQEFS</sequence>
<protein>
    <recommendedName>
        <fullName evidence="7 8">UDP-N-acetylmuramoylalanine--D-glutamate ligase</fullName>
        <ecNumber evidence="7 8">6.3.2.9</ecNumber>
    </recommendedName>
    <alternativeName>
        <fullName evidence="7">D-glutamic acid-adding enzyme</fullName>
    </alternativeName>
    <alternativeName>
        <fullName evidence="7">UDP-N-acetylmuramoyl-L-alanyl-D-glutamate synthetase</fullName>
    </alternativeName>
</protein>
<dbReference type="HAMAP" id="MF_00639">
    <property type="entry name" value="MurD"/>
    <property type="match status" value="1"/>
</dbReference>
<dbReference type="InterPro" id="IPR004101">
    <property type="entry name" value="Mur_ligase_C"/>
</dbReference>
<dbReference type="GO" id="GO:0008764">
    <property type="term" value="F:UDP-N-acetylmuramoylalanine-D-glutamate ligase activity"/>
    <property type="evidence" value="ECO:0007669"/>
    <property type="project" value="UniProtKB-EC"/>
</dbReference>
<dbReference type="InterPro" id="IPR036615">
    <property type="entry name" value="Mur_ligase_C_dom_sf"/>
</dbReference>
<proteinExistence type="inferred from homology"/>
<dbReference type="SUPFAM" id="SSF51984">
    <property type="entry name" value="MurCD N-terminal domain"/>
    <property type="match status" value="1"/>
</dbReference>
<reference evidence="12" key="1">
    <citation type="journal article" date="2019" name="Int. J. Syst. Evol. Microbiol.">
        <title>The Global Catalogue of Microorganisms (GCM) 10K type strain sequencing project: providing services to taxonomists for standard genome sequencing and annotation.</title>
        <authorList>
            <consortium name="The Broad Institute Genomics Platform"/>
            <consortium name="The Broad Institute Genome Sequencing Center for Infectious Disease"/>
            <person name="Wu L."/>
            <person name="Ma J."/>
        </authorList>
    </citation>
    <scope>NUCLEOTIDE SEQUENCE [LARGE SCALE GENOMIC DNA]</scope>
    <source>
        <strain evidence="12">KCTC 52473</strain>
    </source>
</reference>
<comment type="pathway">
    <text evidence="2 7 8">Cell wall biogenesis; peptidoglycan biosynthesis.</text>
</comment>
<keyword evidence="6 7" id="KW-0067">ATP-binding</keyword>
<evidence type="ECO:0000256" key="1">
    <source>
        <dbReference type="ARBA" id="ARBA00004496"/>
    </source>
</evidence>
<dbReference type="Pfam" id="PF21799">
    <property type="entry name" value="MurD-like_N"/>
    <property type="match status" value="1"/>
</dbReference>
<comment type="catalytic activity">
    <reaction evidence="7 8">
        <text>UDP-N-acetyl-alpha-D-muramoyl-L-alanine + D-glutamate + ATP = UDP-N-acetyl-alpha-D-muramoyl-L-alanyl-D-glutamate + ADP + phosphate + H(+)</text>
        <dbReference type="Rhea" id="RHEA:16429"/>
        <dbReference type="ChEBI" id="CHEBI:15378"/>
        <dbReference type="ChEBI" id="CHEBI:29986"/>
        <dbReference type="ChEBI" id="CHEBI:30616"/>
        <dbReference type="ChEBI" id="CHEBI:43474"/>
        <dbReference type="ChEBI" id="CHEBI:83898"/>
        <dbReference type="ChEBI" id="CHEBI:83900"/>
        <dbReference type="ChEBI" id="CHEBI:456216"/>
        <dbReference type="EC" id="6.3.2.9"/>
    </reaction>
</comment>
<gene>
    <name evidence="7 11" type="primary">murD</name>
    <name evidence="11" type="ORF">ACFOHL_04970</name>
</gene>
<evidence type="ECO:0000256" key="8">
    <source>
        <dbReference type="RuleBase" id="RU003664"/>
    </source>
</evidence>
<dbReference type="Proteomes" id="UP001595478">
    <property type="component" value="Unassembled WGS sequence"/>
</dbReference>
<dbReference type="PANTHER" id="PTHR43692">
    <property type="entry name" value="UDP-N-ACETYLMURAMOYLALANINE--D-GLUTAMATE LIGASE"/>
    <property type="match status" value="1"/>
</dbReference>
<organism evidence="11 12">
    <name type="scientific">Agaribacter flavus</name>
    <dbReference type="NCBI Taxonomy" id="1902781"/>
    <lineage>
        <taxon>Bacteria</taxon>
        <taxon>Pseudomonadati</taxon>
        <taxon>Pseudomonadota</taxon>
        <taxon>Gammaproteobacteria</taxon>
        <taxon>Alteromonadales</taxon>
        <taxon>Alteromonadaceae</taxon>
        <taxon>Agaribacter</taxon>
    </lineage>
</organism>
<dbReference type="RefSeq" id="WP_376919097.1">
    <property type="nucleotide sequence ID" value="NZ_JBHRSW010000006.1"/>
</dbReference>
<comment type="similarity">
    <text evidence="7">Belongs to the MurCDEF family.</text>
</comment>
<evidence type="ECO:0000256" key="4">
    <source>
        <dbReference type="ARBA" id="ARBA00022598"/>
    </source>
</evidence>
<dbReference type="InterPro" id="IPR005762">
    <property type="entry name" value="MurD"/>
</dbReference>
<keyword evidence="7 8" id="KW-0573">Peptidoglycan synthesis</keyword>
<dbReference type="Pfam" id="PF08245">
    <property type="entry name" value="Mur_ligase_M"/>
    <property type="match status" value="1"/>
</dbReference>
<dbReference type="Gene3D" id="3.40.50.720">
    <property type="entry name" value="NAD(P)-binding Rossmann-like Domain"/>
    <property type="match status" value="1"/>
</dbReference>
<comment type="caution">
    <text evidence="11">The sequence shown here is derived from an EMBL/GenBank/DDBJ whole genome shotgun (WGS) entry which is preliminary data.</text>
</comment>
<evidence type="ECO:0000256" key="5">
    <source>
        <dbReference type="ARBA" id="ARBA00022741"/>
    </source>
</evidence>
<dbReference type="InterPro" id="IPR013221">
    <property type="entry name" value="Mur_ligase_cen"/>
</dbReference>
<dbReference type="Gene3D" id="3.40.1190.10">
    <property type="entry name" value="Mur-like, catalytic domain"/>
    <property type="match status" value="1"/>
</dbReference>
<keyword evidence="7 8" id="KW-0132">Cell division</keyword>
<keyword evidence="7 8" id="KW-0133">Cell shape</keyword>
<feature type="binding site" evidence="7">
    <location>
        <begin position="121"/>
        <end position="127"/>
    </location>
    <ligand>
        <name>ATP</name>
        <dbReference type="ChEBI" id="CHEBI:30616"/>
    </ligand>
</feature>
<evidence type="ECO:0000256" key="2">
    <source>
        <dbReference type="ARBA" id="ARBA00004752"/>
    </source>
</evidence>
<dbReference type="EMBL" id="JBHRSW010000006">
    <property type="protein sequence ID" value="MFC3120959.1"/>
    <property type="molecule type" value="Genomic_DNA"/>
</dbReference>
<keyword evidence="3 7" id="KW-0963">Cytoplasm</keyword>
<keyword evidence="12" id="KW-1185">Reference proteome</keyword>
<comment type="subcellular location">
    <subcellularLocation>
        <location evidence="1 7 8">Cytoplasm</location>
    </subcellularLocation>
</comment>
<dbReference type="SUPFAM" id="SSF53244">
    <property type="entry name" value="MurD-like peptide ligases, peptide-binding domain"/>
    <property type="match status" value="1"/>
</dbReference>
<evidence type="ECO:0000313" key="12">
    <source>
        <dbReference type="Proteomes" id="UP001595478"/>
    </source>
</evidence>
<dbReference type="NCBIfam" id="TIGR01087">
    <property type="entry name" value="murD"/>
    <property type="match status" value="1"/>
</dbReference>
<dbReference type="Gene3D" id="3.90.190.20">
    <property type="entry name" value="Mur ligase, C-terminal domain"/>
    <property type="match status" value="1"/>
</dbReference>
<keyword evidence="4 7" id="KW-0436">Ligase</keyword>
<keyword evidence="5 7" id="KW-0547">Nucleotide-binding</keyword>
<dbReference type="InterPro" id="IPR036565">
    <property type="entry name" value="Mur-like_cat_sf"/>
</dbReference>
<evidence type="ECO:0000256" key="7">
    <source>
        <dbReference type="HAMAP-Rule" id="MF_00639"/>
    </source>
</evidence>
<dbReference type="Pfam" id="PF02875">
    <property type="entry name" value="Mur_ligase_C"/>
    <property type="match status" value="1"/>
</dbReference>
<accession>A0ABV7FKX8</accession>
<evidence type="ECO:0000259" key="10">
    <source>
        <dbReference type="Pfam" id="PF08245"/>
    </source>
</evidence>
<dbReference type="EC" id="6.3.2.9" evidence="7 8"/>
<keyword evidence="7 8" id="KW-0131">Cell cycle</keyword>
<evidence type="ECO:0000256" key="6">
    <source>
        <dbReference type="ARBA" id="ARBA00022840"/>
    </source>
</evidence>
<name>A0ABV7FKX8_9ALTE</name>
<evidence type="ECO:0000256" key="3">
    <source>
        <dbReference type="ARBA" id="ARBA00022490"/>
    </source>
</evidence>
<keyword evidence="7 8" id="KW-0961">Cell wall biogenesis/degradation</keyword>
<evidence type="ECO:0000259" key="9">
    <source>
        <dbReference type="Pfam" id="PF02875"/>
    </source>
</evidence>
<dbReference type="SUPFAM" id="SSF53623">
    <property type="entry name" value="MurD-like peptide ligases, catalytic domain"/>
    <property type="match status" value="1"/>
</dbReference>
<evidence type="ECO:0000313" key="11">
    <source>
        <dbReference type="EMBL" id="MFC3120959.1"/>
    </source>
</evidence>
<feature type="domain" description="Mur ligase C-terminal" evidence="9">
    <location>
        <begin position="331"/>
        <end position="450"/>
    </location>
</feature>
<dbReference type="PANTHER" id="PTHR43692:SF1">
    <property type="entry name" value="UDP-N-ACETYLMURAMOYLALANINE--D-GLUTAMATE LIGASE"/>
    <property type="match status" value="1"/>
</dbReference>